<keyword evidence="14" id="KW-1185">Reference proteome</keyword>
<dbReference type="InterPro" id="IPR043926">
    <property type="entry name" value="ABCG_dom"/>
</dbReference>
<reference evidence="13 14" key="1">
    <citation type="journal article" date="2014" name="PLoS ONE">
        <title>Global Analysis of Gene Expression Profiles in Physic Nut (Jatropha curcas L.) Seedlings Exposed to Salt Stress.</title>
        <authorList>
            <person name="Zhang L."/>
            <person name="Zhang C."/>
            <person name="Wu P."/>
            <person name="Chen Y."/>
            <person name="Li M."/>
            <person name="Jiang H."/>
            <person name="Wu G."/>
        </authorList>
    </citation>
    <scope>NUCLEOTIDE SEQUENCE [LARGE SCALE GENOMIC DNA]</scope>
    <source>
        <strain evidence="14">cv. GZQX0401</strain>
        <tissue evidence="13">Young leaves</tissue>
    </source>
</reference>
<keyword evidence="8 11" id="KW-1133">Transmembrane helix</keyword>
<dbReference type="Pfam" id="PF14510">
    <property type="entry name" value="ABC_trans_N"/>
    <property type="match status" value="1"/>
</dbReference>
<dbReference type="SUPFAM" id="SSF52540">
    <property type="entry name" value="P-loop containing nucleoside triphosphate hydrolases"/>
    <property type="match status" value="2"/>
</dbReference>
<keyword evidence="9 11" id="KW-0472">Membrane</keyword>
<feature type="transmembrane region" description="Helical" evidence="11">
    <location>
        <begin position="687"/>
        <end position="708"/>
    </location>
</feature>
<feature type="region of interest" description="Disordered" evidence="10">
    <location>
        <begin position="20"/>
        <end position="42"/>
    </location>
</feature>
<dbReference type="InterPro" id="IPR003593">
    <property type="entry name" value="AAA+_ATPase"/>
</dbReference>
<feature type="transmembrane region" description="Helical" evidence="11">
    <location>
        <begin position="1329"/>
        <end position="1353"/>
    </location>
</feature>
<evidence type="ECO:0000256" key="2">
    <source>
        <dbReference type="ARBA" id="ARBA00006012"/>
    </source>
</evidence>
<feature type="transmembrane region" description="Helical" evidence="11">
    <location>
        <begin position="638"/>
        <end position="654"/>
    </location>
</feature>
<sequence length="1471" mass="166994">MATPFDEKLARSVRDELARSMRSMSSRSMSRSLSSASKRSWASASIREVWNTQGDVFRTSQRADDDEEELKWAAIERLPTYDRLRKGILKQVLDNGKVDYEEIDVTNLGMQDKKQIMENILQVVEEDNERVGIDIPKIEVRFEHLSVEGDAYVGTRALPTLVNVAMNTIEGILGFLRIFPSKKRVVKILHDVSGIVKPSRMTLLLGPPASGKTTLLQALAGKMDKDLRVSGKVTYCGHELHEFVPQRTCAYISQHDLHHGEMTVRETLNFSGRCLGVGTRYEMLAELSRREKQAGIKPDPEIDAFMKATAIEGQEGSLVTDYVLKILGLDICSDIMVGDEMRRGISGGQKKRVTTGEMLVGPAKALFMDEISTGLDSSTTFQIVRFMRQMVHIMDVTMVISLLQPAPETYELFDDIILLSEGQIVYQGPRENVLEFFETIGFKCPERKGVADFLQEVTSKKDQEQYWCKKDQSYEYVSVSEISEKFKSFHIGQDLSEQLRVPYDKAKAHPAALEKDKYGISNWELFKACFARELLLMKRNSFVYIFKTTQITIMSLIAMTVFLRTKMQVGSVQDGGKFYGALFFSLINVMFNGMAEMAMTMFRLPVFYKQRDFLFYPAWAFALPIWVLRIPISLMESGIWIILTYYTIGFAPAASRFFKQFLAFFSVHQMALSLFRFISAIGRTEVIANTLGTFTLLVVFVLGGFVIARDDIEPWMIWGYYVSPMMYGQNAIFINEFLDERWSSAYNGTTEHTVGQVLLKMRGMFLQEHWYWISVGALVGFSLLFNILFVLALTYLDPLGDNKSSILDDGENKKKTSSVEQQTKSTEMISFSTAPLHQGTDMAVRNTPERPSVTSAEPAPTRRGMVLPFQPLSLAFDHVNYYVDMPPEMRSQGVEEDRLQLLRDVSGAFRPGILTALVGVSGAGKTTLMDVLAGRKTGGYIEGSISISGYPKKQETFARISGYCEQNDIHSPHVTVYESLLYSAWLRLAKEIKTMFVEEVMELVELNPLKNFIVGIPGIDGLSTEQRKRLTIAVELVANPSIIFMDEPTSGLDARAAAIVMRTVRNTVDTGRTVVCTIHQPSIDIFEAFDELLLMKRGGQVIYAGPLGRHSHKLIEYFEAVPGVPKIKNGYNPATWMLEISSNAVETQLNVDFAEVYANSELYQKNQELIEELSTPAPGSKDLYFPTQYSQDFFTQCKACFLKQHWSYWKNPRYNAIRLFMTVTVGVIFGLIFWDKGQKTQKQQDLFNLLGAMYSAVMFLGATNTSSVLSIVSVERTVFYREKAAGMYSELPYACAQVAIEAIYVAIQTLIYSLLLYSMIGFQWRADNFLWFYFFIFMCFMYFTLYGMMLVALTPGHQIAAIVMSFFLSFWNLFSGFLIPRTQIPIWWRWYYWASPTAWTIYGLITSQVGKISENVEVPGVGFMSVKDYLKEYLGFEYDFLGAVIAAHIGFVLLFLFVFAYGIKFLNFQRR</sequence>
<dbReference type="FunFam" id="3.40.50.300:FF:000059">
    <property type="entry name" value="ABC transporter G family member 40"/>
    <property type="match status" value="1"/>
</dbReference>
<dbReference type="InterPro" id="IPR029481">
    <property type="entry name" value="ABC_trans_N"/>
</dbReference>
<feature type="transmembrane region" description="Helical" evidence="11">
    <location>
        <begin position="542"/>
        <end position="563"/>
    </location>
</feature>
<dbReference type="Pfam" id="PF19055">
    <property type="entry name" value="ABC2_membrane_7"/>
    <property type="match status" value="1"/>
</dbReference>
<keyword evidence="6" id="KW-0547">Nucleotide-binding</keyword>
<evidence type="ECO:0000256" key="4">
    <source>
        <dbReference type="ARBA" id="ARBA00022692"/>
    </source>
</evidence>
<dbReference type="InterPro" id="IPR013525">
    <property type="entry name" value="ABC2_TM"/>
</dbReference>
<dbReference type="Proteomes" id="UP000027138">
    <property type="component" value="Unassembled WGS sequence"/>
</dbReference>
<gene>
    <name evidence="13" type="ORF">JCGZ_01505</name>
</gene>
<keyword evidence="4 11" id="KW-0812">Transmembrane</keyword>
<evidence type="ECO:0000256" key="3">
    <source>
        <dbReference type="ARBA" id="ARBA00022448"/>
    </source>
</evidence>
<dbReference type="InterPro" id="IPR003439">
    <property type="entry name" value="ABC_transporter-like_ATP-bd"/>
</dbReference>
<evidence type="ECO:0000256" key="11">
    <source>
        <dbReference type="SAM" id="Phobius"/>
    </source>
</evidence>
<dbReference type="InterPro" id="IPR013581">
    <property type="entry name" value="PDR_assoc"/>
</dbReference>
<dbReference type="GO" id="GO:0016887">
    <property type="term" value="F:ATP hydrolysis activity"/>
    <property type="evidence" value="ECO:0007669"/>
    <property type="project" value="InterPro"/>
</dbReference>
<feature type="transmembrane region" description="Helical" evidence="11">
    <location>
        <begin position="1216"/>
        <end position="1234"/>
    </location>
</feature>
<evidence type="ECO:0000256" key="9">
    <source>
        <dbReference type="ARBA" id="ARBA00023136"/>
    </source>
</evidence>
<dbReference type="GO" id="GO:0016020">
    <property type="term" value="C:membrane"/>
    <property type="evidence" value="ECO:0007669"/>
    <property type="project" value="UniProtKB-SubCell"/>
</dbReference>
<feature type="transmembrane region" description="Helical" evidence="11">
    <location>
        <begin position="1246"/>
        <end position="1271"/>
    </location>
</feature>
<dbReference type="FunFam" id="3.40.50.300:FF:000179">
    <property type="entry name" value="ABC transporter G family member 34"/>
    <property type="match status" value="1"/>
</dbReference>
<dbReference type="InterPro" id="IPR034003">
    <property type="entry name" value="ABCG_PDR_2"/>
</dbReference>
<dbReference type="GO" id="GO:0140359">
    <property type="term" value="F:ABC-type transporter activity"/>
    <property type="evidence" value="ECO:0007669"/>
    <property type="project" value="InterPro"/>
</dbReference>
<evidence type="ECO:0000256" key="1">
    <source>
        <dbReference type="ARBA" id="ARBA00004141"/>
    </source>
</evidence>
<evidence type="ECO:0000256" key="7">
    <source>
        <dbReference type="ARBA" id="ARBA00022840"/>
    </source>
</evidence>
<feature type="domain" description="ABC transporter" evidence="12">
    <location>
        <begin position="874"/>
        <end position="1122"/>
    </location>
</feature>
<comment type="similarity">
    <text evidence="2">Belongs to the ABC transporter superfamily. ABCG family. PDR (TC 3.A.1.205) subfamily.</text>
</comment>
<keyword evidence="7" id="KW-0067">ATP-binding</keyword>
<feature type="transmembrane region" description="Helical" evidence="11">
    <location>
        <begin position="613"/>
        <end position="632"/>
    </location>
</feature>
<dbReference type="InterPro" id="IPR027417">
    <property type="entry name" value="P-loop_NTPase"/>
</dbReference>
<protein>
    <recommendedName>
        <fullName evidence="12">ABC transporter domain-containing protein</fullName>
    </recommendedName>
</protein>
<dbReference type="Pfam" id="PF08370">
    <property type="entry name" value="PDR_assoc"/>
    <property type="match status" value="1"/>
</dbReference>
<name>A0A067LJZ5_JATCU</name>
<evidence type="ECO:0000256" key="6">
    <source>
        <dbReference type="ARBA" id="ARBA00022741"/>
    </source>
</evidence>
<dbReference type="Gene3D" id="3.40.50.300">
    <property type="entry name" value="P-loop containing nucleotide triphosphate hydrolases"/>
    <property type="match status" value="2"/>
</dbReference>
<feature type="domain" description="ABC transporter" evidence="12">
    <location>
        <begin position="173"/>
        <end position="446"/>
    </location>
</feature>
<keyword evidence="5" id="KW-0677">Repeat</keyword>
<accession>A0A067LJZ5</accession>
<dbReference type="GO" id="GO:0005524">
    <property type="term" value="F:ATP binding"/>
    <property type="evidence" value="ECO:0007669"/>
    <property type="project" value="UniProtKB-KW"/>
</dbReference>
<dbReference type="PROSITE" id="PS50893">
    <property type="entry name" value="ABC_TRANSPORTER_2"/>
    <property type="match status" value="2"/>
</dbReference>
<organism evidence="13 14">
    <name type="scientific">Jatropha curcas</name>
    <name type="common">Barbados nut</name>
    <dbReference type="NCBI Taxonomy" id="180498"/>
    <lineage>
        <taxon>Eukaryota</taxon>
        <taxon>Viridiplantae</taxon>
        <taxon>Streptophyta</taxon>
        <taxon>Embryophyta</taxon>
        <taxon>Tracheophyta</taxon>
        <taxon>Spermatophyta</taxon>
        <taxon>Magnoliopsida</taxon>
        <taxon>eudicotyledons</taxon>
        <taxon>Gunneridae</taxon>
        <taxon>Pentapetalae</taxon>
        <taxon>rosids</taxon>
        <taxon>fabids</taxon>
        <taxon>Malpighiales</taxon>
        <taxon>Euphorbiaceae</taxon>
        <taxon>Crotonoideae</taxon>
        <taxon>Jatropheae</taxon>
        <taxon>Jatropha</taxon>
    </lineage>
</organism>
<dbReference type="SMART" id="SM00382">
    <property type="entry name" value="AAA"/>
    <property type="match status" value="2"/>
</dbReference>
<dbReference type="CDD" id="cd03232">
    <property type="entry name" value="ABCG_PDR_domain2"/>
    <property type="match status" value="1"/>
</dbReference>
<feature type="transmembrane region" description="Helical" evidence="11">
    <location>
        <begin position="578"/>
        <end position="601"/>
    </location>
</feature>
<proteinExistence type="inferred from homology"/>
<keyword evidence="3" id="KW-0813">Transport</keyword>
<evidence type="ECO:0000256" key="5">
    <source>
        <dbReference type="ARBA" id="ARBA00022737"/>
    </source>
</evidence>
<comment type="subcellular location">
    <subcellularLocation>
        <location evidence="1">Membrane</location>
        <topology evidence="1">Multi-pass membrane protein</topology>
    </subcellularLocation>
</comment>
<evidence type="ECO:0000256" key="10">
    <source>
        <dbReference type="SAM" id="MobiDB-lite"/>
    </source>
</evidence>
<dbReference type="Pfam" id="PF01061">
    <property type="entry name" value="ABC2_membrane"/>
    <property type="match status" value="2"/>
</dbReference>
<dbReference type="PANTHER" id="PTHR48040">
    <property type="entry name" value="PLEIOTROPIC DRUG RESISTANCE PROTEIN 1-LIKE ISOFORM X1"/>
    <property type="match status" value="1"/>
</dbReference>
<dbReference type="OrthoDB" id="66620at2759"/>
<evidence type="ECO:0000256" key="8">
    <source>
        <dbReference type="ARBA" id="ARBA00022989"/>
    </source>
</evidence>
<evidence type="ECO:0000313" key="13">
    <source>
        <dbReference type="EMBL" id="KDP45005.1"/>
    </source>
</evidence>
<evidence type="ECO:0000259" key="12">
    <source>
        <dbReference type="PROSITE" id="PS50893"/>
    </source>
</evidence>
<dbReference type="EMBL" id="KK914240">
    <property type="protein sequence ID" value="KDP45005.1"/>
    <property type="molecule type" value="Genomic_DNA"/>
</dbReference>
<dbReference type="PANTHER" id="PTHR48040:SF60">
    <property type="entry name" value="ABC TRANSPORTER DOMAIN-CONTAINING PROTEIN"/>
    <property type="match status" value="1"/>
</dbReference>
<evidence type="ECO:0000313" key="14">
    <source>
        <dbReference type="Proteomes" id="UP000027138"/>
    </source>
</evidence>
<feature type="transmembrane region" description="Helical" evidence="11">
    <location>
        <begin position="1291"/>
        <end position="1317"/>
    </location>
</feature>
<feature type="transmembrane region" description="Helical" evidence="11">
    <location>
        <begin position="1390"/>
        <end position="1409"/>
    </location>
</feature>
<feature type="transmembrane region" description="Helical" evidence="11">
    <location>
        <begin position="770"/>
        <end position="796"/>
    </location>
</feature>
<dbReference type="Pfam" id="PF00005">
    <property type="entry name" value="ABC_tran"/>
    <property type="match status" value="2"/>
</dbReference>
<dbReference type="CDD" id="cd03233">
    <property type="entry name" value="ABCG_PDR_domain1"/>
    <property type="match status" value="1"/>
</dbReference>
<feature type="transmembrane region" description="Helical" evidence="11">
    <location>
        <begin position="1440"/>
        <end position="1463"/>
    </location>
</feature>
<feature type="transmembrane region" description="Helical" evidence="11">
    <location>
        <begin position="1359"/>
        <end position="1378"/>
    </location>
</feature>
<dbReference type="InterPro" id="IPR034001">
    <property type="entry name" value="ABCG_PDR_1"/>
</dbReference>